<organism evidence="2 3">
    <name type="scientific">Nitratidesulfovibrio liaohensis</name>
    <dbReference type="NCBI Taxonomy" id="2604158"/>
    <lineage>
        <taxon>Bacteria</taxon>
        <taxon>Pseudomonadati</taxon>
        <taxon>Thermodesulfobacteriota</taxon>
        <taxon>Desulfovibrionia</taxon>
        <taxon>Desulfovibrionales</taxon>
        <taxon>Desulfovibrionaceae</taxon>
        <taxon>Nitratidesulfovibrio</taxon>
    </lineage>
</organism>
<keyword evidence="1" id="KW-1133">Transmembrane helix</keyword>
<dbReference type="EMBL" id="CP133659">
    <property type="protein sequence ID" value="WMW66322.1"/>
    <property type="molecule type" value="Genomic_DNA"/>
</dbReference>
<gene>
    <name evidence="2" type="ORF">KPS_000889</name>
</gene>
<keyword evidence="3" id="KW-1185">Reference proteome</keyword>
<name>A0ABY9R516_9BACT</name>
<proteinExistence type="predicted"/>
<accession>A0ABY9R516</accession>
<keyword evidence="1" id="KW-0472">Membrane</keyword>
<evidence type="ECO:0000256" key="1">
    <source>
        <dbReference type="SAM" id="Phobius"/>
    </source>
</evidence>
<dbReference type="Proteomes" id="UP001180616">
    <property type="component" value="Chromosome"/>
</dbReference>
<feature type="transmembrane region" description="Helical" evidence="1">
    <location>
        <begin position="45"/>
        <end position="63"/>
    </location>
</feature>
<keyword evidence="1" id="KW-0812">Transmembrane</keyword>
<reference evidence="2" key="1">
    <citation type="submission" date="2023-09" db="EMBL/GenBank/DDBJ databases">
        <authorList>
            <consortium name="CW5 consortium"/>
            <person name="Lu C.-W."/>
        </authorList>
    </citation>
    <scope>NUCLEOTIDE SEQUENCE</scope>
    <source>
        <strain evidence="2">KPS</strain>
    </source>
</reference>
<protein>
    <submittedName>
        <fullName evidence="2">Uncharacterized protein</fullName>
    </submittedName>
</protein>
<evidence type="ECO:0000313" key="3">
    <source>
        <dbReference type="Proteomes" id="UP001180616"/>
    </source>
</evidence>
<dbReference type="RefSeq" id="WP_309542225.1">
    <property type="nucleotide sequence ID" value="NZ_CP133659.1"/>
</dbReference>
<feature type="transmembrane region" description="Helical" evidence="1">
    <location>
        <begin position="21"/>
        <end position="39"/>
    </location>
</feature>
<sequence length="64" mass="7057">MYPFEQQAVELLGNAQSMMGLLIKGVTLMASLSVLIALFRSQYHVVLFSPFTTAASLLLWQAIP</sequence>
<evidence type="ECO:0000313" key="2">
    <source>
        <dbReference type="EMBL" id="WMW66322.1"/>
    </source>
</evidence>